<name>A0A443S654_9ACAR</name>
<proteinExistence type="predicted"/>
<dbReference type="SUPFAM" id="SSF50978">
    <property type="entry name" value="WD40 repeat-like"/>
    <property type="match status" value="1"/>
</dbReference>
<keyword evidence="4" id="KW-1185">Reference proteome</keyword>
<comment type="caution">
    <text evidence="3">The sequence shown here is derived from an EMBL/GenBank/DDBJ whole genome shotgun (WGS) entry which is preliminary data.</text>
</comment>
<dbReference type="PANTHER" id="PTHR46853:SF1">
    <property type="entry name" value="METHYLOSOME PROTEIN 50"/>
    <property type="match status" value="1"/>
</dbReference>
<dbReference type="Gene3D" id="2.130.10.10">
    <property type="entry name" value="YVTN repeat-like/Quinoprotein amine dehydrogenase"/>
    <property type="match status" value="1"/>
</dbReference>
<keyword evidence="2" id="KW-0963">Cytoplasm</keyword>
<gene>
    <name evidence="3" type="ORF">B4U80_13447</name>
</gene>
<evidence type="ECO:0000256" key="2">
    <source>
        <dbReference type="ARBA" id="ARBA00022490"/>
    </source>
</evidence>
<dbReference type="GO" id="GO:0034709">
    <property type="term" value="C:methylosome"/>
    <property type="evidence" value="ECO:0007669"/>
    <property type="project" value="TreeGrafter"/>
</dbReference>
<sequence>MATSQMESENEYNTPSASITRNSLEWLSDDEKTEPFMRDIFMRICSEPPMDRYSKELLSVCNDAENSIFAACTVSASKHLKGFLWKYTDINAVNGEANNGYYLKQSLPKKLSSTINNHLVAALNCGSFVVFDNEFNSYKLYPTHHTTILDFICDRIDGNRIVSVAFDDTLSVLDISNENTTHKFSTASIAIDFTFKNKETFVSVGKDKCVNLWDLRKQKPVSKYATLRSVATAVRWSSTNEMLFYIGSECGELISFDARNMATDLGNTKLFQNPITKMSSVANCVALLSNDVSNEFAVCEENTLKHLYFTKLADHTADFIFYQNHFYSFGFNTHFQRHDFS</sequence>
<dbReference type="STRING" id="299467.A0A443S654"/>
<reference evidence="3 4" key="1">
    <citation type="journal article" date="2018" name="Gigascience">
        <title>Genomes of trombidid mites reveal novel predicted allergens and laterally-transferred genes associated with secondary metabolism.</title>
        <authorList>
            <person name="Dong X."/>
            <person name="Chaisiri K."/>
            <person name="Xia D."/>
            <person name="Armstrong S.D."/>
            <person name="Fang Y."/>
            <person name="Donnelly M.J."/>
            <person name="Kadowaki T."/>
            <person name="McGarry J.W."/>
            <person name="Darby A.C."/>
            <person name="Makepeace B.L."/>
        </authorList>
    </citation>
    <scope>NUCLEOTIDE SEQUENCE [LARGE SCALE GENOMIC DNA]</scope>
    <source>
        <strain evidence="3">UoL-UT</strain>
    </source>
</reference>
<dbReference type="Proteomes" id="UP000288716">
    <property type="component" value="Unassembled WGS sequence"/>
</dbReference>
<dbReference type="InterPro" id="IPR052139">
    <property type="entry name" value="Methylosome_Comp_WDR77"/>
</dbReference>
<dbReference type="PANTHER" id="PTHR46853">
    <property type="entry name" value="METHYLOSOME PROTEIN 50"/>
    <property type="match status" value="1"/>
</dbReference>
<organism evidence="3 4">
    <name type="scientific">Leptotrombidium deliense</name>
    <dbReference type="NCBI Taxonomy" id="299467"/>
    <lineage>
        <taxon>Eukaryota</taxon>
        <taxon>Metazoa</taxon>
        <taxon>Ecdysozoa</taxon>
        <taxon>Arthropoda</taxon>
        <taxon>Chelicerata</taxon>
        <taxon>Arachnida</taxon>
        <taxon>Acari</taxon>
        <taxon>Acariformes</taxon>
        <taxon>Trombidiformes</taxon>
        <taxon>Prostigmata</taxon>
        <taxon>Anystina</taxon>
        <taxon>Parasitengona</taxon>
        <taxon>Trombiculoidea</taxon>
        <taxon>Trombiculidae</taxon>
        <taxon>Leptotrombidium</taxon>
    </lineage>
</organism>
<evidence type="ECO:0000313" key="3">
    <source>
        <dbReference type="EMBL" id="RWS23019.1"/>
    </source>
</evidence>
<dbReference type="VEuPathDB" id="VectorBase:LDEU009021"/>
<dbReference type="InterPro" id="IPR036322">
    <property type="entry name" value="WD40_repeat_dom_sf"/>
</dbReference>
<evidence type="ECO:0000313" key="4">
    <source>
        <dbReference type="Proteomes" id="UP000288716"/>
    </source>
</evidence>
<dbReference type="EMBL" id="NCKV01007320">
    <property type="protein sequence ID" value="RWS23019.1"/>
    <property type="molecule type" value="Genomic_DNA"/>
</dbReference>
<dbReference type="AlphaFoldDB" id="A0A443S654"/>
<evidence type="ECO:0000256" key="1">
    <source>
        <dbReference type="ARBA" id="ARBA00004496"/>
    </source>
</evidence>
<accession>A0A443S654</accession>
<dbReference type="OrthoDB" id="10260946at2759"/>
<protein>
    <submittedName>
        <fullName evidence="3">Polyadenylation factor I complex: subunit PFS2-like protein</fullName>
    </submittedName>
</protein>
<dbReference type="InterPro" id="IPR015943">
    <property type="entry name" value="WD40/YVTN_repeat-like_dom_sf"/>
</dbReference>
<comment type="subcellular location">
    <subcellularLocation>
        <location evidence="1">Cytoplasm</location>
    </subcellularLocation>
</comment>